<accession>A0ABM0JSW4</accession>
<dbReference type="Pfam" id="PF00530">
    <property type="entry name" value="SRCR"/>
    <property type="match status" value="2"/>
</dbReference>
<evidence type="ECO:0000256" key="4">
    <source>
        <dbReference type="SAM" id="MobiDB-lite"/>
    </source>
</evidence>
<dbReference type="SMART" id="SM00202">
    <property type="entry name" value="SR"/>
    <property type="match status" value="2"/>
</dbReference>
<evidence type="ECO:0000256" key="5">
    <source>
        <dbReference type="SAM" id="SignalP"/>
    </source>
</evidence>
<comment type="caution">
    <text evidence="3">Lacks conserved residue(s) required for the propagation of feature annotation.</text>
</comment>
<evidence type="ECO:0000256" key="3">
    <source>
        <dbReference type="PROSITE-ProRule" id="PRU00196"/>
    </source>
</evidence>
<dbReference type="Proteomes" id="UP000694888">
    <property type="component" value="Unplaced"/>
</dbReference>
<dbReference type="InterPro" id="IPR036772">
    <property type="entry name" value="SRCR-like_dom_sf"/>
</dbReference>
<feature type="domain" description="SRCR" evidence="6">
    <location>
        <begin position="31"/>
        <end position="135"/>
    </location>
</feature>
<gene>
    <name evidence="9" type="primary">LOC101863350</name>
</gene>
<feature type="compositionally biased region" description="Low complexity" evidence="4">
    <location>
        <begin position="607"/>
        <end position="629"/>
    </location>
</feature>
<evidence type="ECO:0000256" key="1">
    <source>
        <dbReference type="ARBA" id="ARBA00022729"/>
    </source>
</evidence>
<dbReference type="GeneID" id="101863350"/>
<dbReference type="PROSITE" id="PS51034">
    <property type="entry name" value="ZP_2"/>
    <property type="match status" value="1"/>
</dbReference>
<evidence type="ECO:0000256" key="2">
    <source>
        <dbReference type="ARBA" id="ARBA00023157"/>
    </source>
</evidence>
<feature type="compositionally biased region" description="Basic and acidic residues" evidence="4">
    <location>
        <begin position="648"/>
        <end position="664"/>
    </location>
</feature>
<reference evidence="9" key="1">
    <citation type="submission" date="2025-08" db="UniProtKB">
        <authorList>
            <consortium name="RefSeq"/>
        </authorList>
    </citation>
    <scope>IDENTIFICATION</scope>
</reference>
<organism evidence="8 9">
    <name type="scientific">Aplysia californica</name>
    <name type="common">California sea hare</name>
    <dbReference type="NCBI Taxonomy" id="6500"/>
    <lineage>
        <taxon>Eukaryota</taxon>
        <taxon>Metazoa</taxon>
        <taxon>Spiralia</taxon>
        <taxon>Lophotrochozoa</taxon>
        <taxon>Mollusca</taxon>
        <taxon>Gastropoda</taxon>
        <taxon>Heterobranchia</taxon>
        <taxon>Euthyneura</taxon>
        <taxon>Tectipleura</taxon>
        <taxon>Aplysiida</taxon>
        <taxon>Aplysioidea</taxon>
        <taxon>Aplysiidae</taxon>
        <taxon>Aplysia</taxon>
    </lineage>
</organism>
<dbReference type="PANTHER" id="PTHR14002:SF43">
    <property type="entry name" value="DELTA-LIKE PROTEIN"/>
    <property type="match status" value="1"/>
</dbReference>
<proteinExistence type="predicted"/>
<dbReference type="Gene3D" id="2.60.40.4100">
    <property type="entry name" value="Zona pellucida, ZP-C domain"/>
    <property type="match status" value="1"/>
</dbReference>
<keyword evidence="2 3" id="KW-1015">Disulfide bond</keyword>
<evidence type="ECO:0000313" key="9">
    <source>
        <dbReference type="RefSeq" id="XP_005100727.2"/>
    </source>
</evidence>
<evidence type="ECO:0000259" key="7">
    <source>
        <dbReference type="PROSITE" id="PS51034"/>
    </source>
</evidence>
<feature type="chain" id="PRO_5045823443" evidence="5">
    <location>
        <begin position="26"/>
        <end position="690"/>
    </location>
</feature>
<sequence>MARKFTPISLAAVAILLLRTPFCSGVTVTNIRIVNDQDPNSRQVGRLEIQVDNAGQWGGVCDDKFGQNEAIVACRMLGFTNGGQAILDGRYGFVGSFLMDDTECRGDEGNLTQCLASQQSDCTRSSDFMVGLQCNDNIGPGGGTPSPVVTTTQAASVISDNCQTTNPTVRLVGKQGVPGIGFVEIQNPNTRRWGFVCDDGWNEMAAKVVCAQLCFPTTYIAKPGIPAEHRVQPANPDVILDNTQCAGTEASLQDCPHAAWGVEDCLETDGELAGVQCVAANYEPPPPPVPDLQCANGLLVATFSRISDPDLEAKHITVFSDPACADVSKDTTTTAVSISIPVNKCGTILSGNATHVRYSNILKYDYTSQEGFITRVNTYRIILDCSYPRNDTVTQRVQPLTESVTQSAIGRFQFSMEVYRNDSFSTPEVTNPVQIPLGEYLNMAVLMTDYDDQLKLVVTDCLTTPAGDVLGNVKKVLFSNKCSQEPTLSFYPLSHDKYGFRFKPFKFVGFDLLYVHCDALVCLKSDLTQECDRTCNNEKPGTTGRRRRRRRSLALYRARLDSKAIVIYDPFAPGDDFGNTDDDDIKIVIGKDDKPMTQPPGTTAKPSWSPSILSTQSSSTPAPSSTAAWAPPPTRPLSSENLFEELTDTSKEASGEESGHKKMGTDGATSSQLCLSAFVIAVLSLCLRTL</sequence>
<dbReference type="Pfam" id="PF23344">
    <property type="entry name" value="ZP-N"/>
    <property type="match status" value="1"/>
</dbReference>
<keyword evidence="8" id="KW-1185">Reference proteome</keyword>
<dbReference type="InterPro" id="IPR001507">
    <property type="entry name" value="ZP_dom"/>
</dbReference>
<dbReference type="Gene3D" id="2.60.40.3210">
    <property type="entry name" value="Zona pellucida, ZP-N domain"/>
    <property type="match status" value="1"/>
</dbReference>
<dbReference type="PROSITE" id="PS50287">
    <property type="entry name" value="SRCR_2"/>
    <property type="match status" value="2"/>
</dbReference>
<feature type="disulfide bond" evidence="3">
    <location>
        <begin position="245"/>
        <end position="255"/>
    </location>
</feature>
<feature type="domain" description="SRCR" evidence="6">
    <location>
        <begin position="169"/>
        <end position="278"/>
    </location>
</feature>
<dbReference type="SMART" id="SM00241">
    <property type="entry name" value="ZP"/>
    <property type="match status" value="1"/>
</dbReference>
<dbReference type="InterPro" id="IPR055356">
    <property type="entry name" value="ZP-N"/>
</dbReference>
<feature type="disulfide bond" evidence="3">
    <location>
        <begin position="104"/>
        <end position="114"/>
    </location>
</feature>
<dbReference type="SUPFAM" id="SSF56487">
    <property type="entry name" value="SRCR-like"/>
    <property type="match status" value="2"/>
</dbReference>
<dbReference type="Gene3D" id="3.10.250.10">
    <property type="entry name" value="SRCR-like domain"/>
    <property type="match status" value="2"/>
</dbReference>
<protein>
    <submittedName>
        <fullName evidence="9">Deleted in malignant brain tumors 1 protein</fullName>
    </submittedName>
</protein>
<feature type="signal peptide" evidence="5">
    <location>
        <begin position="1"/>
        <end position="25"/>
    </location>
</feature>
<dbReference type="InterPro" id="IPR001190">
    <property type="entry name" value="SRCR"/>
</dbReference>
<dbReference type="PRINTS" id="PR00258">
    <property type="entry name" value="SPERACTRCPTR"/>
</dbReference>
<dbReference type="InterPro" id="IPR042235">
    <property type="entry name" value="ZP-C_dom"/>
</dbReference>
<dbReference type="Pfam" id="PF00100">
    <property type="entry name" value="Zona_pellucida"/>
    <property type="match status" value="1"/>
</dbReference>
<feature type="region of interest" description="Disordered" evidence="4">
    <location>
        <begin position="590"/>
        <end position="668"/>
    </location>
</feature>
<evidence type="ECO:0000259" key="6">
    <source>
        <dbReference type="PROSITE" id="PS50287"/>
    </source>
</evidence>
<feature type="domain" description="ZP" evidence="7">
    <location>
        <begin position="293"/>
        <end position="538"/>
    </location>
</feature>
<keyword evidence="1 5" id="KW-0732">Signal</keyword>
<dbReference type="PANTHER" id="PTHR14002">
    <property type="entry name" value="ENDOGLIN/TGF-BETA RECEPTOR TYPE III"/>
    <property type="match status" value="1"/>
</dbReference>
<evidence type="ECO:0000313" key="8">
    <source>
        <dbReference type="Proteomes" id="UP000694888"/>
    </source>
</evidence>
<dbReference type="InterPro" id="IPR055355">
    <property type="entry name" value="ZP-C"/>
</dbReference>
<dbReference type="RefSeq" id="XP_005100727.2">
    <property type="nucleotide sequence ID" value="XM_005100670.3"/>
</dbReference>
<name>A0ABM0JSW4_APLCA</name>